<dbReference type="InterPro" id="IPR013324">
    <property type="entry name" value="RNA_pol_sigma_r3/r4-like"/>
</dbReference>
<dbReference type="InterPro" id="IPR011517">
    <property type="entry name" value="RNA_pol_sigma70_ECF-like"/>
</dbReference>
<dbReference type="InterPro" id="IPR036388">
    <property type="entry name" value="WH-like_DNA-bd_sf"/>
</dbReference>
<dbReference type="RefSeq" id="WP_142930160.1">
    <property type="nucleotide sequence ID" value="NZ_ML660118.1"/>
</dbReference>
<dbReference type="Gene3D" id="1.10.10.10">
    <property type="entry name" value="Winged helix-like DNA-binding domain superfamily/Winged helix DNA-binding domain"/>
    <property type="match status" value="1"/>
</dbReference>
<dbReference type="GO" id="GO:0003700">
    <property type="term" value="F:DNA-binding transcription factor activity"/>
    <property type="evidence" value="ECO:0007669"/>
    <property type="project" value="InterPro"/>
</dbReference>
<dbReference type="GO" id="GO:0006352">
    <property type="term" value="P:DNA-templated transcription initiation"/>
    <property type="evidence" value="ECO:0007669"/>
    <property type="project" value="InterPro"/>
</dbReference>
<dbReference type="NCBIfam" id="TIGR02999">
    <property type="entry name" value="Sig-70_X6"/>
    <property type="match status" value="1"/>
</dbReference>
<dbReference type="Pfam" id="PF07638">
    <property type="entry name" value="Sigma70_ECF"/>
    <property type="match status" value="1"/>
</dbReference>
<evidence type="ECO:0000313" key="2">
    <source>
        <dbReference type="EMBL" id="TQV66164.1"/>
    </source>
</evidence>
<sequence>MDEENITQRLNAHRQSHLESGQVVSHDLSEYIYRELRKIAHCQRRGWSGNNTLNTTALIHEAYLKLNSVKGSYKSRTHFFATAAKIMRQVLVNYAERSSAEKRLTNTDQAEFDDNLIAENRGTTLDELLYIDRLLKRIEDKNTRYCQIVECRVFGGMSIEETANSLQVSKSTVKRDWSLLSAWLHRELRLQQQKHPGGNLVPEQTGTSI</sequence>
<keyword evidence="3" id="KW-1185">Reference proteome</keyword>
<dbReference type="EMBL" id="VHSG01000043">
    <property type="protein sequence ID" value="TQV66164.1"/>
    <property type="molecule type" value="Genomic_DNA"/>
</dbReference>
<feature type="domain" description="RNA polymerase sigma-70 ECF-like HTH" evidence="1">
    <location>
        <begin position="24"/>
        <end position="189"/>
    </location>
</feature>
<dbReference type="AlphaFoldDB" id="A0A545SMH9"/>
<gene>
    <name evidence="2" type="ORF">FKG94_27460</name>
</gene>
<protein>
    <submittedName>
        <fullName evidence="2">Sigma-70 family RNA polymerase sigma factor</fullName>
    </submittedName>
</protein>
<dbReference type="Proteomes" id="UP000319732">
    <property type="component" value="Unassembled WGS sequence"/>
</dbReference>
<name>A0A545SMH9_9GAMM</name>
<comment type="caution">
    <text evidence="2">The sequence shown here is derived from an EMBL/GenBank/DDBJ whole genome shotgun (WGS) entry which is preliminary data.</text>
</comment>
<dbReference type="InterPro" id="IPR014284">
    <property type="entry name" value="RNA_pol_sigma-70_dom"/>
</dbReference>
<evidence type="ECO:0000313" key="3">
    <source>
        <dbReference type="Proteomes" id="UP000319732"/>
    </source>
</evidence>
<evidence type="ECO:0000259" key="1">
    <source>
        <dbReference type="Pfam" id="PF07638"/>
    </source>
</evidence>
<reference evidence="2 3" key="1">
    <citation type="submission" date="2019-06" db="EMBL/GenBank/DDBJ databases">
        <title>Whole genome sequence for Cellvibrionaceae sp. R142.</title>
        <authorList>
            <person name="Wang G."/>
        </authorList>
    </citation>
    <scope>NUCLEOTIDE SEQUENCE [LARGE SCALE GENOMIC DNA]</scope>
    <source>
        <strain evidence="2 3">R142</strain>
    </source>
</reference>
<dbReference type="InterPro" id="IPR053812">
    <property type="entry name" value="HTH_Sigma70_ECF-like"/>
</dbReference>
<accession>A0A545SMH9</accession>
<dbReference type="OrthoDB" id="128473at2"/>
<dbReference type="NCBIfam" id="TIGR02937">
    <property type="entry name" value="sigma70-ECF"/>
    <property type="match status" value="1"/>
</dbReference>
<proteinExistence type="predicted"/>
<dbReference type="SUPFAM" id="SSF88659">
    <property type="entry name" value="Sigma3 and sigma4 domains of RNA polymerase sigma factors"/>
    <property type="match status" value="1"/>
</dbReference>
<organism evidence="2 3">
    <name type="scientific">Exilibacterium tricleocarpae</name>
    <dbReference type="NCBI Taxonomy" id="2591008"/>
    <lineage>
        <taxon>Bacteria</taxon>
        <taxon>Pseudomonadati</taxon>
        <taxon>Pseudomonadota</taxon>
        <taxon>Gammaproteobacteria</taxon>
        <taxon>Cellvibrionales</taxon>
        <taxon>Cellvibrionaceae</taxon>
        <taxon>Exilibacterium</taxon>
    </lineage>
</organism>